<dbReference type="Pfam" id="PF04535">
    <property type="entry name" value="CASP_dom"/>
    <property type="match status" value="1"/>
</dbReference>
<name>A0A176VML8_MARPO</name>
<dbReference type="InterPro" id="IPR006459">
    <property type="entry name" value="CASP/CASPL"/>
</dbReference>
<evidence type="ECO:0000256" key="5">
    <source>
        <dbReference type="ARBA" id="ARBA00022692"/>
    </source>
</evidence>
<evidence type="ECO:0000313" key="13">
    <source>
        <dbReference type="Proteomes" id="UP001162541"/>
    </source>
</evidence>
<comment type="subcellular location">
    <subcellularLocation>
        <location evidence="1 8">Cell membrane</location>
        <topology evidence="1 8">Multi-pass membrane protein</topology>
    </subcellularLocation>
</comment>
<sequence length="184" mass="19856">MSSTGTTLSASEGDKGFRNGAAPAKSKSHSTIALLRLLAFAATLSAFVTMITNKQKITIGPFTRWSKWHYSDAFMWFVVANCIAFIYLLFAAILGLISHSPMLVKHLVILDLIVSYMLFSAASAATAVAYIGKNGISQPGWTAICGVFERYCHHVAGALVACFLGWLFLTIAVFLGMRRSPAAV</sequence>
<evidence type="ECO:0000256" key="7">
    <source>
        <dbReference type="ARBA" id="ARBA00023136"/>
    </source>
</evidence>
<evidence type="ECO:0000256" key="8">
    <source>
        <dbReference type="RuleBase" id="RU361233"/>
    </source>
</evidence>
<evidence type="ECO:0000259" key="9">
    <source>
        <dbReference type="Pfam" id="PF04535"/>
    </source>
</evidence>
<keyword evidence="5 8" id="KW-0812">Transmembrane</keyword>
<dbReference type="InterPro" id="IPR006702">
    <property type="entry name" value="CASP_dom"/>
</dbReference>
<dbReference type="PANTHER" id="PTHR36488:SF8">
    <property type="entry name" value="CASP-LIKE PROTEIN 1U1"/>
    <property type="match status" value="1"/>
</dbReference>
<evidence type="ECO:0000313" key="10">
    <source>
        <dbReference type="EMBL" id="BBN05855.1"/>
    </source>
</evidence>
<organism evidence="11 12">
    <name type="scientific">Marchantia polymorpha subsp. ruderalis</name>
    <dbReference type="NCBI Taxonomy" id="1480154"/>
    <lineage>
        <taxon>Eukaryota</taxon>
        <taxon>Viridiplantae</taxon>
        <taxon>Streptophyta</taxon>
        <taxon>Embryophyta</taxon>
        <taxon>Marchantiophyta</taxon>
        <taxon>Marchantiopsida</taxon>
        <taxon>Marchantiidae</taxon>
        <taxon>Marchantiales</taxon>
        <taxon>Marchantiaceae</taxon>
        <taxon>Marchantia</taxon>
    </lineage>
</organism>
<dbReference type="InterPro" id="IPR044173">
    <property type="entry name" value="CASPL"/>
</dbReference>
<dbReference type="SMR" id="A0A176VML8"/>
<accession>A0A176VML8</accession>
<evidence type="ECO:0000256" key="4">
    <source>
        <dbReference type="ARBA" id="ARBA00022475"/>
    </source>
</evidence>
<gene>
    <name evidence="11" type="ORF">AXG93_3271s1220</name>
    <name evidence="10" type="ORF">Mp_3g16500</name>
</gene>
<feature type="transmembrane region" description="Helical" evidence="8">
    <location>
        <begin position="109"/>
        <end position="131"/>
    </location>
</feature>
<dbReference type="Proteomes" id="UP000077202">
    <property type="component" value="Unassembled WGS sequence"/>
</dbReference>
<reference evidence="13" key="3">
    <citation type="journal article" date="2020" name="Curr. Biol.">
        <title>Chromatin organization in early land plants reveals an ancestral association between H3K27me3, transposons, and constitutive heterochromatin.</title>
        <authorList>
            <person name="Montgomery S.A."/>
            <person name="Tanizawa Y."/>
            <person name="Galik B."/>
            <person name="Wang N."/>
            <person name="Ito T."/>
            <person name="Mochizuki T."/>
            <person name="Akimcheva S."/>
            <person name="Bowman J.L."/>
            <person name="Cognat V."/>
            <person name="Marechal-Drouard L."/>
            <person name="Ekker H."/>
            <person name="Hong S.F."/>
            <person name="Kohchi T."/>
            <person name="Lin S.S."/>
            <person name="Liu L.D."/>
            <person name="Nakamura Y."/>
            <person name="Valeeva L.R."/>
            <person name="Shakirov E.V."/>
            <person name="Shippen D.E."/>
            <person name="Wei W.L."/>
            <person name="Yagura M."/>
            <person name="Yamaoka S."/>
            <person name="Yamato K.T."/>
            <person name="Liu C."/>
            <person name="Berger F."/>
        </authorList>
    </citation>
    <scope>NUCLEOTIDE SEQUENCE [LARGE SCALE GENOMIC DNA]</scope>
    <source>
        <strain evidence="13">Tak-1</strain>
    </source>
</reference>
<feature type="transmembrane region" description="Helical" evidence="8">
    <location>
        <begin position="73"/>
        <end position="97"/>
    </location>
</feature>
<keyword evidence="6 8" id="KW-1133">Transmembrane helix</keyword>
<dbReference type="PANTHER" id="PTHR36488">
    <property type="entry name" value="CASP-LIKE PROTEIN 1U1"/>
    <property type="match status" value="1"/>
</dbReference>
<evidence type="ECO:0000313" key="12">
    <source>
        <dbReference type="Proteomes" id="UP000077202"/>
    </source>
</evidence>
<dbReference type="EMBL" id="AP019868">
    <property type="protein sequence ID" value="BBN05855.1"/>
    <property type="molecule type" value="Genomic_DNA"/>
</dbReference>
<evidence type="ECO:0000256" key="3">
    <source>
        <dbReference type="ARBA" id="ARBA00011489"/>
    </source>
</evidence>
<evidence type="ECO:0000256" key="1">
    <source>
        <dbReference type="ARBA" id="ARBA00004651"/>
    </source>
</evidence>
<feature type="transmembrane region" description="Helical" evidence="8">
    <location>
        <begin position="33"/>
        <end position="53"/>
    </location>
</feature>
<protein>
    <recommendedName>
        <fullName evidence="8">CASP-like protein</fullName>
    </recommendedName>
</protein>
<evidence type="ECO:0000313" key="11">
    <source>
        <dbReference type="EMBL" id="OAE22179.1"/>
    </source>
</evidence>
<comment type="subunit">
    <text evidence="3 8">Homodimer and heterodimers.</text>
</comment>
<dbReference type="Proteomes" id="UP001162541">
    <property type="component" value="Chromosome 3"/>
</dbReference>
<evidence type="ECO:0000256" key="6">
    <source>
        <dbReference type="ARBA" id="ARBA00022989"/>
    </source>
</evidence>
<evidence type="ECO:0000256" key="2">
    <source>
        <dbReference type="ARBA" id="ARBA00007651"/>
    </source>
</evidence>
<dbReference type="EMBL" id="LVLJ01003268">
    <property type="protein sequence ID" value="OAE22179.1"/>
    <property type="molecule type" value="Genomic_DNA"/>
</dbReference>
<proteinExistence type="inferred from homology"/>
<dbReference type="GO" id="GO:0005886">
    <property type="term" value="C:plasma membrane"/>
    <property type="evidence" value="ECO:0007669"/>
    <property type="project" value="UniProtKB-SubCell"/>
</dbReference>
<feature type="domain" description="Casparian strip membrane protein" evidence="9">
    <location>
        <begin position="28"/>
        <end position="168"/>
    </location>
</feature>
<keyword evidence="12" id="KW-1185">Reference proteome</keyword>
<keyword evidence="4 8" id="KW-1003">Cell membrane</keyword>
<reference evidence="11 12" key="1">
    <citation type="submission" date="2016-03" db="EMBL/GenBank/DDBJ databases">
        <title>Mechanisms controlling the formation of the plant cell surface in tip-growing cells are functionally conserved among land plants.</title>
        <authorList>
            <person name="Honkanen S."/>
            <person name="Jones V.A."/>
            <person name="Morieri G."/>
            <person name="Champion C."/>
            <person name="Hetherington A.J."/>
            <person name="Kelly S."/>
            <person name="Saint-Marcoux D."/>
            <person name="Proust H."/>
            <person name="Prescott H."/>
            <person name="Dolan L."/>
        </authorList>
    </citation>
    <scope>NUCLEOTIDE SEQUENCE [LARGE SCALE GENOMIC DNA]</scope>
    <source>
        <strain evidence="12">cv. Tak-1 and cv. Tak-2</strain>
        <tissue evidence="11">Whole gametophyte</tissue>
    </source>
</reference>
<keyword evidence="7 8" id="KW-0472">Membrane</keyword>
<reference evidence="10" key="2">
    <citation type="journal article" date="2019" name="Curr. Biol.">
        <title>Chromatin organization in early land plants reveals an ancestral association between H3K27me3, transposons, and constitutive heterochromatin.</title>
        <authorList>
            <person name="Montgomery S.A."/>
            <person name="Tanizawa Y."/>
            <person name="Galik B."/>
            <person name="Wang N."/>
            <person name="Ito T."/>
            <person name="Mochizuki T."/>
            <person name="Akimcheva S."/>
            <person name="Bowman J."/>
            <person name="Cognat V."/>
            <person name="Drouard L."/>
            <person name="Ekker H."/>
            <person name="Houng S."/>
            <person name="Kohchi T."/>
            <person name="Lin S."/>
            <person name="Liu L.D."/>
            <person name="Nakamura Y."/>
            <person name="Valeeva L.R."/>
            <person name="Shakirov E.V."/>
            <person name="Shippen D.E."/>
            <person name="Wei W."/>
            <person name="Yagura M."/>
            <person name="Yamaoka S."/>
            <person name="Yamato K.T."/>
            <person name="Liu C."/>
            <person name="Berger F."/>
        </authorList>
    </citation>
    <scope>NUCLEOTIDE SEQUENCE [LARGE SCALE GENOMIC DNA]</scope>
    <source>
        <strain evidence="10">Tak-1</strain>
    </source>
</reference>
<comment type="similarity">
    <text evidence="2 8">Belongs to the Casparian strip membrane proteins (CASP) family.</text>
</comment>
<feature type="transmembrane region" description="Helical" evidence="8">
    <location>
        <begin position="156"/>
        <end position="177"/>
    </location>
</feature>
<dbReference type="NCBIfam" id="TIGR01569">
    <property type="entry name" value="A_tha_TIGR01569"/>
    <property type="match status" value="1"/>
</dbReference>
<dbReference type="AlphaFoldDB" id="A0A176VML8"/>